<sequence length="517" mass="59087">MPKKKGRTAKAAKKNQVNPEDEYSKVPHTMVFSRGSIGKVSAQLVKDVRRVFEPFTARNLEFRRQNALKDFVTVAGPLGINYFLVFSKTEIGNYLRVMRLSRGPTMTFAVKTYSLAKDVTKSQKKQSTYFGQFLHPPLLVLNNFGGEGLHKKLMATMFQNMFPPIDVNQVKIKNIRRCVLVNYNEDTQLIDFRHYSIRAVPVGMNRCTKKLIQSKVPSLANYKDISDFFLKYVLVSSCCFLFLLYSLELLRKHCFDHPRHTSTGYLSESEAELDGEHNEVTLPQKLSGRGNIAKQKSAVRLVEIGPRMTLQLMKIEEGLNEGEVLYHSYIKKSKEEIAELREKITNQKKLKVSRKKKQEEDIQRKKQEKEEHKSKSLQGIAKKQAEEGKMGNEEDDDDEDDDDDDDDAEYYRKEVGEEPDPDLFPSKKKQRFGTKPGKRKLDQAKGDLATKKRKVEKKSESFQDKNKGFNMKFAKGGFQGKGVAFRKSKSSSSHAASLKSGAKGKGNARHKSSFRKR</sequence>
<evidence type="ECO:0000313" key="4">
    <source>
        <dbReference type="EMBL" id="KAJ8039160.1"/>
    </source>
</evidence>
<feature type="domain" description="Brix" evidence="3">
    <location>
        <begin position="27"/>
        <end position="321"/>
    </location>
</feature>
<feature type="compositionally biased region" description="Basic residues" evidence="1">
    <location>
        <begin position="1"/>
        <end position="13"/>
    </location>
</feature>
<feature type="compositionally biased region" description="Basic and acidic residues" evidence="1">
    <location>
        <begin position="439"/>
        <end position="450"/>
    </location>
</feature>
<dbReference type="PROSITE" id="PS50833">
    <property type="entry name" value="BRIX"/>
    <property type="match status" value="1"/>
</dbReference>
<feature type="compositionally biased region" description="Basic and acidic residues" evidence="1">
    <location>
        <begin position="457"/>
        <end position="467"/>
    </location>
</feature>
<evidence type="ECO:0000259" key="3">
    <source>
        <dbReference type="PROSITE" id="PS50833"/>
    </source>
</evidence>
<dbReference type="GO" id="GO:0019843">
    <property type="term" value="F:rRNA binding"/>
    <property type="evidence" value="ECO:0007669"/>
    <property type="project" value="InterPro"/>
</dbReference>
<feature type="compositionally biased region" description="Low complexity" evidence="1">
    <location>
        <begin position="490"/>
        <end position="501"/>
    </location>
</feature>
<evidence type="ECO:0000256" key="2">
    <source>
        <dbReference type="SAM" id="Phobius"/>
    </source>
</evidence>
<feature type="region of interest" description="Disordered" evidence="1">
    <location>
        <begin position="348"/>
        <end position="517"/>
    </location>
</feature>
<organism evidence="4 5">
    <name type="scientific">Holothuria leucospilota</name>
    <name type="common">Black long sea cucumber</name>
    <name type="synonym">Mertensiothuria leucospilota</name>
    <dbReference type="NCBI Taxonomy" id="206669"/>
    <lineage>
        <taxon>Eukaryota</taxon>
        <taxon>Metazoa</taxon>
        <taxon>Echinodermata</taxon>
        <taxon>Eleutherozoa</taxon>
        <taxon>Echinozoa</taxon>
        <taxon>Holothuroidea</taxon>
        <taxon>Aspidochirotacea</taxon>
        <taxon>Aspidochirotida</taxon>
        <taxon>Holothuriidae</taxon>
        <taxon>Holothuria</taxon>
    </lineage>
</organism>
<dbReference type="InterPro" id="IPR007109">
    <property type="entry name" value="Brix"/>
</dbReference>
<feature type="region of interest" description="Disordered" evidence="1">
    <location>
        <begin position="1"/>
        <end position="20"/>
    </location>
</feature>
<feature type="compositionally biased region" description="Basic residues" evidence="1">
    <location>
        <begin position="506"/>
        <end position="517"/>
    </location>
</feature>
<feature type="compositionally biased region" description="Basic and acidic residues" evidence="1">
    <location>
        <begin position="383"/>
        <end position="392"/>
    </location>
</feature>
<proteinExistence type="predicted"/>
<accession>A0A9Q1C670</accession>
<dbReference type="SMART" id="SM00879">
    <property type="entry name" value="Brix"/>
    <property type="match status" value="1"/>
</dbReference>
<dbReference type="GO" id="GO:0000027">
    <property type="term" value="P:ribosomal large subunit assembly"/>
    <property type="evidence" value="ECO:0007669"/>
    <property type="project" value="TreeGrafter"/>
</dbReference>
<name>A0A9Q1C670_HOLLE</name>
<feature type="transmembrane region" description="Helical" evidence="2">
    <location>
        <begin position="228"/>
        <end position="247"/>
    </location>
</feature>
<evidence type="ECO:0000313" key="5">
    <source>
        <dbReference type="Proteomes" id="UP001152320"/>
    </source>
</evidence>
<dbReference type="OrthoDB" id="10261452at2759"/>
<evidence type="ECO:0000256" key="1">
    <source>
        <dbReference type="SAM" id="MobiDB-lite"/>
    </source>
</evidence>
<keyword evidence="5" id="KW-1185">Reference proteome</keyword>
<keyword evidence="2" id="KW-0812">Transmembrane</keyword>
<dbReference type="GO" id="GO:0030687">
    <property type="term" value="C:preribosome, large subunit precursor"/>
    <property type="evidence" value="ECO:0007669"/>
    <property type="project" value="TreeGrafter"/>
</dbReference>
<dbReference type="InterPro" id="IPR045112">
    <property type="entry name" value="PPAN-like"/>
</dbReference>
<dbReference type="EMBL" id="JAIZAY010000007">
    <property type="protein sequence ID" value="KAJ8039160.1"/>
    <property type="molecule type" value="Genomic_DNA"/>
</dbReference>
<dbReference type="PANTHER" id="PTHR12661">
    <property type="entry name" value="PETER PAN-RELATED"/>
    <property type="match status" value="1"/>
</dbReference>
<dbReference type="PANTHER" id="PTHR12661:SF5">
    <property type="entry name" value="SUPPRESSOR OF SWI4 1 HOMOLOG"/>
    <property type="match status" value="1"/>
</dbReference>
<feature type="compositionally biased region" description="Basic and acidic residues" evidence="1">
    <location>
        <begin position="357"/>
        <end position="374"/>
    </location>
</feature>
<keyword evidence="2" id="KW-0472">Membrane</keyword>
<gene>
    <name evidence="4" type="ORF">HOLleu_16792</name>
</gene>
<feature type="compositionally biased region" description="Acidic residues" evidence="1">
    <location>
        <begin position="393"/>
        <end position="408"/>
    </location>
</feature>
<dbReference type="Pfam" id="PF04427">
    <property type="entry name" value="Brix"/>
    <property type="match status" value="1"/>
</dbReference>
<dbReference type="Proteomes" id="UP001152320">
    <property type="component" value="Chromosome 7"/>
</dbReference>
<protein>
    <submittedName>
        <fullName evidence="4">Suppressor of SWI4 1-like</fullName>
    </submittedName>
</protein>
<dbReference type="GO" id="GO:0006364">
    <property type="term" value="P:rRNA processing"/>
    <property type="evidence" value="ECO:0007669"/>
    <property type="project" value="InterPro"/>
</dbReference>
<keyword evidence="2" id="KW-1133">Transmembrane helix</keyword>
<reference evidence="4" key="1">
    <citation type="submission" date="2021-10" db="EMBL/GenBank/DDBJ databases">
        <title>Tropical sea cucumber genome reveals ecological adaptation and Cuvierian tubules defense mechanism.</title>
        <authorList>
            <person name="Chen T."/>
        </authorList>
    </citation>
    <scope>NUCLEOTIDE SEQUENCE</scope>
    <source>
        <strain evidence="4">Nanhai2018</strain>
        <tissue evidence="4">Muscle</tissue>
    </source>
</reference>
<feature type="compositionally biased region" description="Basic residues" evidence="1">
    <location>
        <begin position="426"/>
        <end position="438"/>
    </location>
</feature>
<comment type="caution">
    <text evidence="4">The sequence shown here is derived from an EMBL/GenBank/DDBJ whole genome shotgun (WGS) entry which is preliminary data.</text>
</comment>
<dbReference type="AlphaFoldDB" id="A0A9Q1C670"/>